<protein>
    <submittedName>
        <fullName evidence="2">Extracellular matrix glycoprotein pherophorin-V20</fullName>
    </submittedName>
</protein>
<reference evidence="2 3" key="1">
    <citation type="journal article" date="2010" name="Science">
        <title>Genomic analysis of organismal complexity in the multicellular green alga Volvox carteri.</title>
        <authorList>
            <person name="Prochnik S.E."/>
            <person name="Umen J."/>
            <person name="Nedelcu A.M."/>
            <person name="Hallmann A."/>
            <person name="Miller S.M."/>
            <person name="Nishii I."/>
            <person name="Ferris P."/>
            <person name="Kuo A."/>
            <person name="Mitros T."/>
            <person name="Fritz-Laylin L.K."/>
            <person name="Hellsten U."/>
            <person name="Chapman J."/>
            <person name="Simakov O."/>
            <person name="Rensing S.A."/>
            <person name="Terry A."/>
            <person name="Pangilinan J."/>
            <person name="Kapitonov V."/>
            <person name="Jurka J."/>
            <person name="Salamov A."/>
            <person name="Shapiro H."/>
            <person name="Schmutz J."/>
            <person name="Grimwood J."/>
            <person name="Lindquist E."/>
            <person name="Lucas S."/>
            <person name="Grigoriev I.V."/>
            <person name="Schmitt R."/>
            <person name="Kirk D."/>
            <person name="Rokhsar D.S."/>
        </authorList>
    </citation>
    <scope>NUCLEOTIDE SEQUENCE [LARGE SCALE GENOMIC DNA]</scope>
    <source>
        <strain evidence="3">f. Nagariensis / Eve</strain>
    </source>
</reference>
<dbReference type="GeneID" id="9619324"/>
<evidence type="ECO:0000313" key="3">
    <source>
        <dbReference type="Proteomes" id="UP000001058"/>
    </source>
</evidence>
<organism evidence="3">
    <name type="scientific">Volvox carteri f. nagariensis</name>
    <dbReference type="NCBI Taxonomy" id="3068"/>
    <lineage>
        <taxon>Eukaryota</taxon>
        <taxon>Viridiplantae</taxon>
        <taxon>Chlorophyta</taxon>
        <taxon>core chlorophytes</taxon>
        <taxon>Chlorophyceae</taxon>
        <taxon>CS clade</taxon>
        <taxon>Chlamydomonadales</taxon>
        <taxon>Volvocaceae</taxon>
        <taxon>Volvox</taxon>
    </lineage>
</organism>
<evidence type="ECO:0000259" key="1">
    <source>
        <dbReference type="Pfam" id="PF12499"/>
    </source>
</evidence>
<feature type="domain" description="Pherophorin" evidence="1">
    <location>
        <begin position="6"/>
        <end position="156"/>
    </location>
</feature>
<feature type="domain" description="Pherophorin" evidence="1">
    <location>
        <begin position="311"/>
        <end position="441"/>
    </location>
</feature>
<keyword evidence="3" id="KW-1185">Reference proteome</keyword>
<dbReference type="Pfam" id="PF12499">
    <property type="entry name" value="DUF3707"/>
    <property type="match status" value="2"/>
</dbReference>
<dbReference type="AlphaFoldDB" id="D8TU99"/>
<dbReference type="InParanoid" id="D8TU99"/>
<dbReference type="EMBL" id="GL378337">
    <property type="protein sequence ID" value="EFJ49107.1"/>
    <property type="molecule type" value="Genomic_DNA"/>
</dbReference>
<sequence>GLITYFPYFECIRIPASYSLAPVVTYKGSGQYCFTILAASCTRNQCCNRDLKKIEFNVYDSCVVSGASVSATVNGVPTKVGPSFDKPYNGPVGSALLRVTQLGLNMTSNGTEICLTLKPNRAGQGCTTLEQLCVPPNGMAPGSCLTAMFDTTLDCCTTSRTGTNVASPGTPPPSPSPPISSCDMCIDLTIDPARVFPPYQFDSFTCEIVQTSISYDVNEKAASMGLMLAQNFSVDASKCSSDKIIVCGKFASESDAAQLEEWTRIQAEQFWLYSFASACTPVMYGYSFRITTDKCMDVVKSRTCSLVQSDFPFCGCQRKRYSTPFYVSPSASSEQGRTNDTTLYCFTLGVLPNDFALLPGRCNSSSKVAKVEIWANEDRRGKLRGFRLSTPDGKTRWLSPSWGDKGSNTAKVSGLTWNRATANGAEICMELKNDITLQEFC</sequence>
<dbReference type="RefSeq" id="XP_002950004.1">
    <property type="nucleotide sequence ID" value="XM_002949958.1"/>
</dbReference>
<evidence type="ECO:0000313" key="2">
    <source>
        <dbReference type="EMBL" id="EFJ49107.1"/>
    </source>
</evidence>
<name>D8TU99_VOLCA</name>
<dbReference type="InterPro" id="IPR024616">
    <property type="entry name" value="Pherophorin"/>
</dbReference>
<dbReference type="eggNOG" id="ENOG502RRF7">
    <property type="taxonomic scope" value="Eukaryota"/>
</dbReference>
<feature type="non-terminal residue" evidence="2">
    <location>
        <position position="441"/>
    </location>
</feature>
<feature type="non-terminal residue" evidence="2">
    <location>
        <position position="1"/>
    </location>
</feature>
<proteinExistence type="predicted"/>
<gene>
    <name evidence="2" type="primary">phV20</name>
    <name evidence="2" type="ORF">VOLCADRAFT_42640</name>
</gene>
<accession>D8TU99</accession>
<dbReference type="Proteomes" id="UP000001058">
    <property type="component" value="Unassembled WGS sequence"/>
</dbReference>
<dbReference type="KEGG" id="vcn:VOLCADRAFT_42640"/>